<dbReference type="Gene3D" id="3.40.50.720">
    <property type="entry name" value="NAD(P)-binding Rossmann-like Domain"/>
    <property type="match status" value="1"/>
</dbReference>
<name>A0A0L8AC95_9GAMM</name>
<dbReference type="Proteomes" id="UP000036890">
    <property type="component" value="Unassembled WGS sequence"/>
</dbReference>
<sequence>MRVLLTGASGLIGQALHKNLSRDNEVVTLGRSTSADVRLDLADVDGLNSVALPPADALVHCAGIVDEDFRDDPVRAARMAMFGAGALARQAVAAGATRLAYISSAHVYGPMLGHMDERSPPNPVSDYAISHYATEQVFRRYAQGPVTAAAFRPCAVFGTLGDPDAFRRWTLIPFSFPREAVMERRIVIRSTGQQRRNFVGTNDIADSVRHWLNASSSAWQVINPVGATSCTVFEFAQRCAAISDELVAGTCIVERQQPTGPQTGDDFEYASILQPDTVRQSIDEFARGLMSQLLLKATP</sequence>
<dbReference type="RefSeq" id="WP_010484723.1">
    <property type="nucleotide sequence ID" value="NZ_AJLO02000016.1"/>
</dbReference>
<dbReference type="GeneID" id="86939779"/>
<feature type="domain" description="NAD-dependent epimerase/dehydratase" evidence="1">
    <location>
        <begin position="3"/>
        <end position="214"/>
    </location>
</feature>
<dbReference type="PANTHER" id="PTHR43245">
    <property type="entry name" value="BIFUNCTIONAL POLYMYXIN RESISTANCE PROTEIN ARNA"/>
    <property type="match status" value="1"/>
</dbReference>
<evidence type="ECO:0000313" key="3">
    <source>
        <dbReference type="Proteomes" id="UP000036890"/>
    </source>
</evidence>
<dbReference type="AlphaFoldDB" id="A0A0L8AC95"/>
<protein>
    <submittedName>
        <fullName evidence="2">NAD-dependent dehydratase</fullName>
    </submittedName>
</protein>
<evidence type="ECO:0000259" key="1">
    <source>
        <dbReference type="Pfam" id="PF01370"/>
    </source>
</evidence>
<dbReference type="InterPro" id="IPR050177">
    <property type="entry name" value="Lipid_A_modif_metabolic_enz"/>
</dbReference>
<reference evidence="2 3" key="1">
    <citation type="journal article" date="2012" name="J. Bacteriol.">
        <title>Genome sequence of a novel nicotine-degrading strain, Pseudomonas geniculata N1.</title>
        <authorList>
            <person name="Tang H."/>
            <person name="Yu H."/>
            <person name="Tai C."/>
            <person name="Huang K."/>
            <person name="Liu Y."/>
            <person name="Wang L."/>
            <person name="Yao Y."/>
            <person name="Wu G."/>
            <person name="Xu P."/>
        </authorList>
    </citation>
    <scope>NUCLEOTIDE SEQUENCE [LARGE SCALE GENOMIC DNA]</scope>
    <source>
        <strain evidence="2 3">N1</strain>
    </source>
</reference>
<proteinExistence type="predicted"/>
<dbReference type="SUPFAM" id="SSF51735">
    <property type="entry name" value="NAD(P)-binding Rossmann-fold domains"/>
    <property type="match status" value="1"/>
</dbReference>
<dbReference type="CDD" id="cd08946">
    <property type="entry name" value="SDR_e"/>
    <property type="match status" value="1"/>
</dbReference>
<dbReference type="Pfam" id="PF01370">
    <property type="entry name" value="Epimerase"/>
    <property type="match status" value="1"/>
</dbReference>
<accession>A0A0L8AC95</accession>
<dbReference type="EMBL" id="AJLO02000016">
    <property type="protein sequence ID" value="KOE99754.1"/>
    <property type="molecule type" value="Genomic_DNA"/>
</dbReference>
<comment type="caution">
    <text evidence="2">The sequence shown here is derived from an EMBL/GenBank/DDBJ whole genome shotgun (WGS) entry which is preliminary data.</text>
</comment>
<dbReference type="PANTHER" id="PTHR43245:SF23">
    <property type="entry name" value="NAD(P)-BINDING DOMAIN-CONTAINING PROTEIN"/>
    <property type="match status" value="1"/>
</dbReference>
<dbReference type="OrthoDB" id="9798632at2"/>
<evidence type="ECO:0000313" key="2">
    <source>
        <dbReference type="EMBL" id="KOE99754.1"/>
    </source>
</evidence>
<dbReference type="InterPro" id="IPR001509">
    <property type="entry name" value="Epimerase_deHydtase"/>
</dbReference>
<organism evidence="2 3">
    <name type="scientific">Stenotrophomonas geniculata N1</name>
    <dbReference type="NCBI Taxonomy" id="1167641"/>
    <lineage>
        <taxon>Bacteria</taxon>
        <taxon>Pseudomonadati</taxon>
        <taxon>Pseudomonadota</taxon>
        <taxon>Gammaproteobacteria</taxon>
        <taxon>Lysobacterales</taxon>
        <taxon>Lysobacteraceae</taxon>
        <taxon>Stenotrophomonas</taxon>
    </lineage>
</organism>
<gene>
    <name evidence="2" type="ORF">W7K_07935</name>
</gene>
<dbReference type="InterPro" id="IPR036291">
    <property type="entry name" value="NAD(P)-bd_dom_sf"/>
</dbReference>